<dbReference type="OrthoDB" id="163163at2759"/>
<comment type="caution">
    <text evidence="2">The sequence shown here is derived from an EMBL/GenBank/DDBJ whole genome shotgun (WGS) entry which is preliminary data.</text>
</comment>
<evidence type="ECO:0000313" key="2">
    <source>
        <dbReference type="EMBL" id="OWY92469.1"/>
    </source>
</evidence>
<dbReference type="Proteomes" id="UP000198211">
    <property type="component" value="Unassembled WGS sequence"/>
</dbReference>
<evidence type="ECO:0000313" key="3">
    <source>
        <dbReference type="Proteomes" id="UP000198211"/>
    </source>
</evidence>
<accession>A0A225UJZ5</accession>
<gene>
    <name evidence="2" type="ORF">PHMEG_00038526</name>
</gene>
<keyword evidence="3" id="KW-1185">Reference proteome</keyword>
<evidence type="ECO:0000256" key="1">
    <source>
        <dbReference type="SAM" id="MobiDB-lite"/>
    </source>
</evidence>
<feature type="region of interest" description="Disordered" evidence="1">
    <location>
        <begin position="31"/>
        <end position="50"/>
    </location>
</feature>
<feature type="compositionally biased region" description="Basic and acidic residues" evidence="1">
    <location>
        <begin position="39"/>
        <end position="50"/>
    </location>
</feature>
<organism evidence="2 3">
    <name type="scientific">Phytophthora megakarya</name>
    <dbReference type="NCBI Taxonomy" id="4795"/>
    <lineage>
        <taxon>Eukaryota</taxon>
        <taxon>Sar</taxon>
        <taxon>Stramenopiles</taxon>
        <taxon>Oomycota</taxon>
        <taxon>Peronosporomycetes</taxon>
        <taxon>Peronosporales</taxon>
        <taxon>Peronosporaceae</taxon>
        <taxon>Phytophthora</taxon>
    </lineage>
</organism>
<sequence>NLRPETNAFVSQNVPSTLKEVIELVERYEDSCASQPGNTKKDQSTNAKPQEEKRYGFLCHGGARVDDAFVSVFIDSGASFNAIAPEVAANLQLSVTTLPEHLRVKLCGAQRVSIPRRTATITLSMDGFP</sequence>
<dbReference type="AlphaFoldDB" id="A0A225UJZ5"/>
<reference evidence="3" key="1">
    <citation type="submission" date="2017-03" db="EMBL/GenBank/DDBJ databases">
        <title>Phytopthora megakarya and P. palmivora, two closely related causual agents of cacao black pod achieved similar genome size and gene model numbers by different mechanisms.</title>
        <authorList>
            <person name="Ali S."/>
            <person name="Shao J."/>
            <person name="Larry D.J."/>
            <person name="Kronmiller B."/>
            <person name="Shen D."/>
            <person name="Strem M.D."/>
            <person name="Melnick R.L."/>
            <person name="Guiltinan M.J."/>
            <person name="Tyler B.M."/>
            <person name="Meinhardt L.W."/>
            <person name="Bailey B.A."/>
        </authorList>
    </citation>
    <scope>NUCLEOTIDE SEQUENCE [LARGE SCALE GENOMIC DNA]</scope>
    <source>
        <strain evidence="3">zdho120</strain>
    </source>
</reference>
<feature type="non-terminal residue" evidence="2">
    <location>
        <position position="1"/>
    </location>
</feature>
<protein>
    <submittedName>
        <fullName evidence="2">Uncharacterized protein</fullName>
    </submittedName>
</protein>
<name>A0A225UJZ5_9STRA</name>
<proteinExistence type="predicted"/>
<dbReference type="EMBL" id="NBNE01017995">
    <property type="protein sequence ID" value="OWY92469.1"/>
    <property type="molecule type" value="Genomic_DNA"/>
</dbReference>